<keyword evidence="1" id="KW-0175">Coiled coil</keyword>
<dbReference type="EMBL" id="CAJHIT010000007">
    <property type="protein sequence ID" value="CAD6503397.1"/>
    <property type="molecule type" value="Genomic_DNA"/>
</dbReference>
<feature type="region of interest" description="Disordered" evidence="2">
    <location>
        <begin position="1"/>
        <end position="21"/>
    </location>
</feature>
<feature type="region of interest" description="Disordered" evidence="2">
    <location>
        <begin position="406"/>
        <end position="429"/>
    </location>
</feature>
<protein>
    <submittedName>
        <fullName evidence="3">BgTH12-03062</fullName>
    </submittedName>
</protein>
<name>A0A9W4D3V9_BLUGR</name>
<dbReference type="PANTHER" id="PTHR42023:SF1">
    <property type="entry name" value="BHLH DOMAIN-CONTAINING PROTEIN"/>
    <property type="match status" value="1"/>
</dbReference>
<evidence type="ECO:0000256" key="1">
    <source>
        <dbReference type="SAM" id="Coils"/>
    </source>
</evidence>
<reference evidence="3" key="1">
    <citation type="submission" date="2020-10" db="EMBL/GenBank/DDBJ databases">
        <authorList>
            <person name="Muller C M."/>
        </authorList>
    </citation>
    <scope>NUCLEOTIDE SEQUENCE</scope>
    <source>
        <strain evidence="3">THUN-12</strain>
    </source>
</reference>
<accession>A0A9W4D3V9</accession>
<feature type="compositionally biased region" description="Polar residues" evidence="2">
    <location>
        <begin position="476"/>
        <end position="502"/>
    </location>
</feature>
<feature type="region of interest" description="Disordered" evidence="2">
    <location>
        <begin position="469"/>
        <end position="503"/>
    </location>
</feature>
<gene>
    <name evidence="3" type="ORF">BGTH12_LOCUS4755</name>
</gene>
<evidence type="ECO:0000313" key="3">
    <source>
        <dbReference type="EMBL" id="CAD6503397.1"/>
    </source>
</evidence>
<evidence type="ECO:0000256" key="2">
    <source>
        <dbReference type="SAM" id="MobiDB-lite"/>
    </source>
</evidence>
<dbReference type="Proteomes" id="UP000683417">
    <property type="component" value="Unassembled WGS sequence"/>
</dbReference>
<dbReference type="PANTHER" id="PTHR42023">
    <property type="entry name" value="BHLH DOMAIN-CONTAINING PROTEIN"/>
    <property type="match status" value="1"/>
</dbReference>
<dbReference type="AlphaFoldDB" id="A0A9W4D3V9"/>
<organism evidence="3 4">
    <name type="scientific">Blumeria graminis f. sp. triticale</name>
    <dbReference type="NCBI Taxonomy" id="1689686"/>
    <lineage>
        <taxon>Eukaryota</taxon>
        <taxon>Fungi</taxon>
        <taxon>Dikarya</taxon>
        <taxon>Ascomycota</taxon>
        <taxon>Pezizomycotina</taxon>
        <taxon>Leotiomycetes</taxon>
        <taxon>Erysiphales</taxon>
        <taxon>Erysiphaceae</taxon>
        <taxon>Blumeria</taxon>
    </lineage>
</organism>
<sequence>MSTMWKRLSGVRSSSHSSHDKPVEALEARAHHNFQENSVARRKFLPTHRNSSTFSTFSGFSYPPFESSSHKVLLEQAAPFHCDSEGEIYLPPVSHRLPFLTTPEHHLYQDTNSARLSDIEISPLSSPDLREWHLRRQSGVDEEVSPIDETADSILCQDRKVNENIKTYSCTSAACGDKPQKKNYSLTNTALSNKASSNDKLDQVVILSQVTGREKTNSPELKKNKPKKLIMPFGVVLRSVHENKDEKAGTPTVTSFGKRLRKLKPPIIRERSEQKNVANYTLSSTTKTVDNHDTHPAKHLTKSRYIEGLSSPEARITPEIDDYKKLANECPTLIDVTAQPSFEGPANYETIEVSNLQANGDSKIGSVPEPAVSDVDIDSVMDGSQTPTGSPDLSTPVTPLSIDVNLKPSLSPAHTHTTITERKSLQQPEASKLSNFEKKDAHFVPSPSLDKITHTPEEIQVQSLTLHGVRDEQPHETNASTQHEQSLINRKQPQGIAPTSNRIVRKALPPNSPIFINMATSTALGANKNLFHSKNLPQTPREHSSNDLVGSLQAHLEDLAHRRWNISRSIRQMTQLMPKDTLLGTEEVRQRREREKRKVEMLMMEEADLKREEHQVGLRLHRAWKRKDLDAVYEPTSLWVRRVTGVGKNWTWPQQDLPVVFK</sequence>
<comment type="caution">
    <text evidence="3">The sequence shown here is derived from an EMBL/GenBank/DDBJ whole genome shotgun (WGS) entry which is preliminary data.</text>
</comment>
<feature type="coiled-coil region" evidence="1">
    <location>
        <begin position="585"/>
        <end position="612"/>
    </location>
</feature>
<proteinExistence type="predicted"/>
<evidence type="ECO:0000313" key="4">
    <source>
        <dbReference type="Proteomes" id="UP000683417"/>
    </source>
</evidence>